<accession>A0A1G7TM05</accession>
<dbReference type="Gene3D" id="3.10.450.50">
    <property type="match status" value="1"/>
</dbReference>
<organism evidence="2 3">
    <name type="scientific">Pseudonocardia oroxyli</name>
    <dbReference type="NCBI Taxonomy" id="366584"/>
    <lineage>
        <taxon>Bacteria</taxon>
        <taxon>Bacillati</taxon>
        <taxon>Actinomycetota</taxon>
        <taxon>Actinomycetes</taxon>
        <taxon>Pseudonocardiales</taxon>
        <taxon>Pseudonocardiaceae</taxon>
        <taxon>Pseudonocardia</taxon>
    </lineage>
</organism>
<dbReference type="STRING" id="366584.SAMN05216377_11175"/>
<name>A0A1G7TM05_PSEOR</name>
<feature type="domain" description="SnoaL-like" evidence="1">
    <location>
        <begin position="11"/>
        <end position="135"/>
    </location>
</feature>
<dbReference type="OrthoDB" id="7605094at2"/>
<protein>
    <submittedName>
        <fullName evidence="2">SnoaL-like domain-containing protein</fullName>
    </submittedName>
</protein>
<evidence type="ECO:0000313" key="2">
    <source>
        <dbReference type="EMBL" id="SDG36358.1"/>
    </source>
</evidence>
<dbReference type="EMBL" id="FNBE01000011">
    <property type="protein sequence ID" value="SDG36358.1"/>
    <property type="molecule type" value="Genomic_DNA"/>
</dbReference>
<keyword evidence="3" id="KW-1185">Reference proteome</keyword>
<dbReference type="Proteomes" id="UP000198967">
    <property type="component" value="Unassembled WGS sequence"/>
</dbReference>
<proteinExistence type="predicted"/>
<sequence>MDVQTEAALVRLLATSEIRDVVHRYSRGIDRRDLELVRSCYHADAQDEHGDFSGGVEEFLQHALAGLSRCERTMHLIGNVLVEVEGERARCESYALAFHRLPAGGERPARDRVVALRYLDLFTRRGGEWRIQVRRCVCEWTRTDPVGPGWDFPPGWLRGGFAPADPISEDW</sequence>
<dbReference type="Pfam" id="PF13577">
    <property type="entry name" value="SnoaL_4"/>
    <property type="match status" value="1"/>
</dbReference>
<gene>
    <name evidence="2" type="ORF">SAMN05216377_11175</name>
</gene>
<dbReference type="AlphaFoldDB" id="A0A1G7TM05"/>
<dbReference type="SUPFAM" id="SSF54427">
    <property type="entry name" value="NTF2-like"/>
    <property type="match status" value="1"/>
</dbReference>
<evidence type="ECO:0000259" key="1">
    <source>
        <dbReference type="Pfam" id="PF13577"/>
    </source>
</evidence>
<dbReference type="InterPro" id="IPR037401">
    <property type="entry name" value="SnoaL-like"/>
</dbReference>
<dbReference type="CDD" id="cd00531">
    <property type="entry name" value="NTF2_like"/>
    <property type="match status" value="1"/>
</dbReference>
<evidence type="ECO:0000313" key="3">
    <source>
        <dbReference type="Proteomes" id="UP000198967"/>
    </source>
</evidence>
<dbReference type="InterPro" id="IPR032710">
    <property type="entry name" value="NTF2-like_dom_sf"/>
</dbReference>
<reference evidence="2 3" key="1">
    <citation type="submission" date="2016-10" db="EMBL/GenBank/DDBJ databases">
        <authorList>
            <person name="de Groot N.N."/>
        </authorList>
    </citation>
    <scope>NUCLEOTIDE SEQUENCE [LARGE SCALE GENOMIC DNA]</scope>
    <source>
        <strain evidence="2 3">CGMCC 4.3143</strain>
    </source>
</reference>
<dbReference type="RefSeq" id="WP_143030092.1">
    <property type="nucleotide sequence ID" value="NZ_FNBE01000011.1"/>
</dbReference>